<organism evidence="1 2">
    <name type="scientific">Trapa incisa</name>
    <dbReference type="NCBI Taxonomy" id="236973"/>
    <lineage>
        <taxon>Eukaryota</taxon>
        <taxon>Viridiplantae</taxon>
        <taxon>Streptophyta</taxon>
        <taxon>Embryophyta</taxon>
        <taxon>Tracheophyta</taxon>
        <taxon>Spermatophyta</taxon>
        <taxon>Magnoliopsida</taxon>
        <taxon>eudicotyledons</taxon>
        <taxon>Gunneridae</taxon>
        <taxon>Pentapetalae</taxon>
        <taxon>rosids</taxon>
        <taxon>malvids</taxon>
        <taxon>Myrtales</taxon>
        <taxon>Lythraceae</taxon>
        <taxon>Trapa</taxon>
    </lineage>
</organism>
<dbReference type="EMBL" id="JAXIOK010000005">
    <property type="protein sequence ID" value="KAK4770102.1"/>
    <property type="molecule type" value="Genomic_DNA"/>
</dbReference>
<reference evidence="1 2" key="1">
    <citation type="journal article" date="2023" name="Hortic Res">
        <title>Pangenome of water caltrop reveals structural variations and asymmetric subgenome divergence after allopolyploidization.</title>
        <authorList>
            <person name="Zhang X."/>
            <person name="Chen Y."/>
            <person name="Wang L."/>
            <person name="Yuan Y."/>
            <person name="Fang M."/>
            <person name="Shi L."/>
            <person name="Lu R."/>
            <person name="Comes H.P."/>
            <person name="Ma Y."/>
            <person name="Chen Y."/>
            <person name="Huang G."/>
            <person name="Zhou Y."/>
            <person name="Zheng Z."/>
            <person name="Qiu Y."/>
        </authorList>
    </citation>
    <scope>NUCLEOTIDE SEQUENCE [LARGE SCALE GENOMIC DNA]</scope>
    <source>
        <tissue evidence="1">Roots</tissue>
    </source>
</reference>
<sequence length="122" mass="13482">MEDSAARRGRWCDDAEGNVATLEAARVGMADLWGCEGWRGARCAARGTGERQRNGGCKKLHEGNEGLGRRGIEIKNLGEGNPKSNLKPAQPEGKRELMGHLMGLVHEIFKWALEIKNNHTYK</sequence>
<comment type="caution">
    <text evidence="1">The sequence shown here is derived from an EMBL/GenBank/DDBJ whole genome shotgun (WGS) entry which is preliminary data.</text>
</comment>
<evidence type="ECO:0000313" key="1">
    <source>
        <dbReference type="EMBL" id="KAK4770102.1"/>
    </source>
</evidence>
<dbReference type="Proteomes" id="UP001345219">
    <property type="component" value="Chromosome 24"/>
</dbReference>
<protein>
    <submittedName>
        <fullName evidence="1">Uncharacterized protein</fullName>
    </submittedName>
</protein>
<name>A0AAN7QJX0_9MYRT</name>
<proteinExistence type="predicted"/>
<evidence type="ECO:0000313" key="2">
    <source>
        <dbReference type="Proteomes" id="UP001345219"/>
    </source>
</evidence>
<accession>A0AAN7QJX0</accession>
<dbReference type="AlphaFoldDB" id="A0AAN7QJX0"/>
<gene>
    <name evidence="1" type="ORF">SAY87_030634</name>
</gene>
<keyword evidence="2" id="KW-1185">Reference proteome</keyword>